<name>A0A3N1G8R3_9ACTN</name>
<dbReference type="Gene3D" id="3.20.10.10">
    <property type="entry name" value="D-amino Acid Aminotransferase, subunit A, domain 2"/>
    <property type="match status" value="1"/>
</dbReference>
<accession>A0A3N1G8R3</accession>
<dbReference type="SUPFAM" id="SSF56752">
    <property type="entry name" value="D-aminoacid aminotransferase-like PLP-dependent enzymes"/>
    <property type="match status" value="1"/>
</dbReference>
<dbReference type="InterPro" id="IPR036038">
    <property type="entry name" value="Aminotransferase-like"/>
</dbReference>
<dbReference type="InParanoid" id="A0A3N1G8R3"/>
<dbReference type="RefSeq" id="WP_123381420.1">
    <property type="nucleotide sequence ID" value="NZ_RJKN01000012.1"/>
</dbReference>
<dbReference type="InterPro" id="IPR043132">
    <property type="entry name" value="BCAT-like_C"/>
</dbReference>
<evidence type="ECO:0000313" key="3">
    <source>
        <dbReference type="Proteomes" id="UP000276232"/>
    </source>
</evidence>
<dbReference type="EMBL" id="RJKN01000012">
    <property type="protein sequence ID" value="ROP26604.1"/>
    <property type="molecule type" value="Genomic_DNA"/>
</dbReference>
<sequence>MTAAPGPAAPQAPAVPTVVWAGGRLFPDGGAPVDALDHGLTTGDGIFETCKVADGVPFALKLHLERLARSAAGLGLEAPDAGLVREAVDAVLGARPLARGRLRITWTSGPGPLGSERVPAAQTLVVAASEALPLAAAPAVVTVPWTRNERSATAGLKTTSYAENVVALRAAHAAGAGEALLANTRDELCEGTGSNVVVQLRGADGRPAHELVTPPLSSGCLAGVSRALLLGWAAQEGLPVVERDLPFAALDDAVAVLLTSSLRDVQVQATLDGRPLATDGLPARAAELFARRAAEDVDPR</sequence>
<dbReference type="Proteomes" id="UP000276232">
    <property type="component" value="Unassembled WGS sequence"/>
</dbReference>
<keyword evidence="2" id="KW-0032">Aminotransferase</keyword>
<reference evidence="2 3" key="1">
    <citation type="journal article" date="2015" name="Stand. Genomic Sci.">
        <title>Genomic Encyclopedia of Bacterial and Archaeal Type Strains, Phase III: the genomes of soil and plant-associated and newly described type strains.</title>
        <authorList>
            <person name="Whitman W.B."/>
            <person name="Woyke T."/>
            <person name="Klenk H.P."/>
            <person name="Zhou Y."/>
            <person name="Lilburn T.G."/>
            <person name="Beck B.J."/>
            <person name="De Vos P."/>
            <person name="Vandamme P."/>
            <person name="Eisen J.A."/>
            <person name="Garrity G."/>
            <person name="Hugenholtz P."/>
            <person name="Kyrpides N.C."/>
        </authorList>
    </citation>
    <scope>NUCLEOTIDE SEQUENCE [LARGE SCALE GENOMIC DNA]</scope>
    <source>
        <strain evidence="2 3">CECT 7306</strain>
    </source>
</reference>
<keyword evidence="3" id="KW-1185">Reference proteome</keyword>
<dbReference type="Gene3D" id="3.30.470.10">
    <property type="match status" value="1"/>
</dbReference>
<evidence type="ECO:0000256" key="1">
    <source>
        <dbReference type="ARBA" id="ARBA00009320"/>
    </source>
</evidence>
<dbReference type="InterPro" id="IPR050571">
    <property type="entry name" value="Class-IV_PLP-Dep_Aminotrnsfr"/>
</dbReference>
<dbReference type="InterPro" id="IPR043131">
    <property type="entry name" value="BCAT-like_N"/>
</dbReference>
<evidence type="ECO:0000313" key="2">
    <source>
        <dbReference type="EMBL" id="ROP26604.1"/>
    </source>
</evidence>
<dbReference type="GO" id="GO:0005829">
    <property type="term" value="C:cytosol"/>
    <property type="evidence" value="ECO:0007669"/>
    <property type="project" value="TreeGrafter"/>
</dbReference>
<dbReference type="Pfam" id="PF01063">
    <property type="entry name" value="Aminotran_4"/>
    <property type="match status" value="1"/>
</dbReference>
<dbReference type="AlphaFoldDB" id="A0A3N1G8R3"/>
<gene>
    <name evidence="2" type="ORF">EDC03_3362</name>
</gene>
<keyword evidence="2" id="KW-0808">Transferase</keyword>
<dbReference type="PANTHER" id="PTHR42743">
    <property type="entry name" value="AMINO-ACID AMINOTRANSFERASE"/>
    <property type="match status" value="1"/>
</dbReference>
<dbReference type="GO" id="GO:0046394">
    <property type="term" value="P:carboxylic acid biosynthetic process"/>
    <property type="evidence" value="ECO:0007669"/>
    <property type="project" value="UniProtKB-ARBA"/>
</dbReference>
<organism evidence="2 3">
    <name type="scientific">Pseudokineococcus lusitanus</name>
    <dbReference type="NCBI Taxonomy" id="763993"/>
    <lineage>
        <taxon>Bacteria</taxon>
        <taxon>Bacillati</taxon>
        <taxon>Actinomycetota</taxon>
        <taxon>Actinomycetes</taxon>
        <taxon>Kineosporiales</taxon>
        <taxon>Kineosporiaceae</taxon>
        <taxon>Pseudokineococcus</taxon>
    </lineage>
</organism>
<comment type="caution">
    <text evidence="2">The sequence shown here is derived from an EMBL/GenBank/DDBJ whole genome shotgun (WGS) entry which is preliminary data.</text>
</comment>
<dbReference type="PANTHER" id="PTHR42743:SF11">
    <property type="entry name" value="AMINODEOXYCHORISMATE LYASE"/>
    <property type="match status" value="1"/>
</dbReference>
<proteinExistence type="inferred from homology"/>
<protein>
    <submittedName>
        <fullName evidence="2">Branched-chain amino acid aminotransferase</fullName>
    </submittedName>
</protein>
<dbReference type="InterPro" id="IPR001544">
    <property type="entry name" value="Aminotrans_IV"/>
</dbReference>
<comment type="similarity">
    <text evidence="1">Belongs to the class-IV pyridoxal-phosphate-dependent aminotransferase family.</text>
</comment>
<dbReference type="OrthoDB" id="9805628at2"/>
<dbReference type="GO" id="GO:0008483">
    <property type="term" value="F:transaminase activity"/>
    <property type="evidence" value="ECO:0007669"/>
    <property type="project" value="UniProtKB-KW"/>
</dbReference>
<dbReference type="FunCoup" id="A0A3N1G8R3">
    <property type="interactions" value="198"/>
</dbReference>